<sequence>MLHEMICWIALYNPSEFLCENTMFTAPNLGYCHKLNIHTSFQV</sequence>
<evidence type="ECO:0000313" key="1">
    <source>
        <dbReference type="EMBL" id="MBX55101.1"/>
    </source>
</evidence>
<name>A0A2P2PK94_RHIMU</name>
<dbReference type="EMBL" id="GGEC01074617">
    <property type="protein sequence ID" value="MBX55101.1"/>
    <property type="molecule type" value="Transcribed_RNA"/>
</dbReference>
<accession>A0A2P2PK94</accession>
<proteinExistence type="predicted"/>
<protein>
    <submittedName>
        <fullName evidence="1">Uncharacterized protein</fullName>
    </submittedName>
</protein>
<organism evidence="1">
    <name type="scientific">Rhizophora mucronata</name>
    <name type="common">Asiatic mangrove</name>
    <dbReference type="NCBI Taxonomy" id="61149"/>
    <lineage>
        <taxon>Eukaryota</taxon>
        <taxon>Viridiplantae</taxon>
        <taxon>Streptophyta</taxon>
        <taxon>Embryophyta</taxon>
        <taxon>Tracheophyta</taxon>
        <taxon>Spermatophyta</taxon>
        <taxon>Magnoliopsida</taxon>
        <taxon>eudicotyledons</taxon>
        <taxon>Gunneridae</taxon>
        <taxon>Pentapetalae</taxon>
        <taxon>rosids</taxon>
        <taxon>fabids</taxon>
        <taxon>Malpighiales</taxon>
        <taxon>Rhizophoraceae</taxon>
        <taxon>Rhizophora</taxon>
    </lineage>
</organism>
<dbReference type="AlphaFoldDB" id="A0A2P2PK94"/>
<reference evidence="1" key="1">
    <citation type="submission" date="2018-02" db="EMBL/GenBank/DDBJ databases">
        <title>Rhizophora mucronata_Transcriptome.</title>
        <authorList>
            <person name="Meera S.P."/>
            <person name="Sreeshan A."/>
            <person name="Augustine A."/>
        </authorList>
    </citation>
    <scope>NUCLEOTIDE SEQUENCE</scope>
    <source>
        <tissue evidence="1">Leaf</tissue>
    </source>
</reference>